<sequence>MSEIPHHGPESQTESEESYEEDFESYCSDFEDYSDSHRSEQKDSDPVNIEQEVPENLEDRYNRQSSFGLEFGEEREKIKKLRICQKIAKRAKDLLQMIRFDMMTFELFNSPPDEGFQLIVKQGMKLNSTQTGSARRDFECQTDFVPNRTSWTQKPLNFSLTDSMEKIQREISGSGSEDFDSDRLKKTLGSYLRLSILKAANIVSRILEEKDERITTDDITESVIPNTKCSKIFQTDDQKLMVTFLQPSCDGTSFAAIFNGEDSSRAKIWKLHKGKSQTYDLKSKSQITSFAFMIEAPYFAVGGTPDGTLFIWDLKRTGSIFPAILVNLHQDPASHIDCIQLLKILSVTTVTITFLSMDISGYLAIWNVKRERSSMDLDSSFSKNIACRVARHETFQHLDNQINTTCADCYQQTLIFGTASGKVFRKALNSKEMPKLILKRSSKVESLLFVDEGKIVATFHDGKLYILGKMGTLLICQRFEEIPKKVLIGGSGTLYVHFPEKLKRLRLTTSLLVEEEDINLKAKDIVMVPTPSNNWLITASSKEISVHELRL</sequence>
<dbReference type="SUPFAM" id="SSF50978">
    <property type="entry name" value="WD40 repeat-like"/>
    <property type="match status" value="1"/>
</dbReference>
<dbReference type="Proteomes" id="UP001187531">
    <property type="component" value="Unassembled WGS sequence"/>
</dbReference>
<keyword evidence="3" id="KW-1185">Reference proteome</keyword>
<dbReference type="InterPro" id="IPR015943">
    <property type="entry name" value="WD40/YVTN_repeat-like_dom_sf"/>
</dbReference>
<comment type="caution">
    <text evidence="2">The sequence shown here is derived from an EMBL/GenBank/DDBJ whole genome shotgun (WGS) entry which is preliminary data.</text>
</comment>
<evidence type="ECO:0000313" key="2">
    <source>
        <dbReference type="EMBL" id="KAK2703258.1"/>
    </source>
</evidence>
<dbReference type="Gene3D" id="2.130.10.10">
    <property type="entry name" value="YVTN repeat-like/Quinoprotein amine dehydrogenase"/>
    <property type="match status" value="1"/>
</dbReference>
<dbReference type="EMBL" id="JAVRJZ010000109">
    <property type="protein sequence ID" value="KAK2703258.1"/>
    <property type="molecule type" value="Genomic_DNA"/>
</dbReference>
<proteinExistence type="predicted"/>
<feature type="region of interest" description="Disordered" evidence="1">
    <location>
        <begin position="1"/>
        <end position="55"/>
    </location>
</feature>
<dbReference type="AlphaFoldDB" id="A0AA88KRN1"/>
<feature type="compositionally biased region" description="Basic and acidic residues" evidence="1">
    <location>
        <begin position="34"/>
        <end position="45"/>
    </location>
</feature>
<dbReference type="InterPro" id="IPR036322">
    <property type="entry name" value="WD40_repeat_dom_sf"/>
</dbReference>
<protein>
    <submittedName>
        <fullName evidence="2">Uncharacterized protein</fullName>
    </submittedName>
</protein>
<name>A0AA88KRN1_ARTSF</name>
<accession>A0AA88KRN1</accession>
<evidence type="ECO:0000256" key="1">
    <source>
        <dbReference type="SAM" id="MobiDB-lite"/>
    </source>
</evidence>
<evidence type="ECO:0000313" key="3">
    <source>
        <dbReference type="Proteomes" id="UP001187531"/>
    </source>
</evidence>
<feature type="compositionally biased region" description="Acidic residues" evidence="1">
    <location>
        <begin position="13"/>
        <end position="33"/>
    </location>
</feature>
<gene>
    <name evidence="2" type="ORF">QYM36_018244</name>
</gene>
<organism evidence="2 3">
    <name type="scientific">Artemia franciscana</name>
    <name type="common">Brine shrimp</name>
    <name type="synonym">Artemia sanfranciscana</name>
    <dbReference type="NCBI Taxonomy" id="6661"/>
    <lineage>
        <taxon>Eukaryota</taxon>
        <taxon>Metazoa</taxon>
        <taxon>Ecdysozoa</taxon>
        <taxon>Arthropoda</taxon>
        <taxon>Crustacea</taxon>
        <taxon>Branchiopoda</taxon>
        <taxon>Anostraca</taxon>
        <taxon>Artemiidae</taxon>
        <taxon>Artemia</taxon>
    </lineage>
</organism>
<reference evidence="2" key="1">
    <citation type="submission" date="2023-07" db="EMBL/GenBank/DDBJ databases">
        <title>Chromosome-level genome assembly of Artemia franciscana.</title>
        <authorList>
            <person name="Jo E."/>
        </authorList>
    </citation>
    <scope>NUCLEOTIDE SEQUENCE</scope>
    <source>
        <tissue evidence="2">Whole body</tissue>
    </source>
</reference>